<evidence type="ECO:0000256" key="6">
    <source>
        <dbReference type="ARBA" id="ARBA00023274"/>
    </source>
</evidence>
<evidence type="ECO:0000256" key="5">
    <source>
        <dbReference type="ARBA" id="ARBA00023128"/>
    </source>
</evidence>
<evidence type="ECO:0000256" key="7">
    <source>
        <dbReference type="ARBA" id="ARBA00035192"/>
    </source>
</evidence>
<keyword evidence="6" id="KW-0687">Ribonucleoprotein</keyword>
<dbReference type="PANTHER" id="PTHR13359">
    <property type="entry name" value="39S RIBOSOMAL PROTEIN L40, MITOCHONDRIAL"/>
    <property type="match status" value="1"/>
</dbReference>
<comment type="caution">
    <text evidence="8">The sequence shown here is derived from an EMBL/GenBank/DDBJ whole genome shotgun (WGS) entry which is preliminary data.</text>
</comment>
<protein>
    <recommendedName>
        <fullName evidence="7">Large ribosomal subunit protein mL40</fullName>
    </recommendedName>
</protein>
<dbReference type="InterPro" id="IPR039145">
    <property type="entry name" value="Ribosomal_mL40_metazoa/plant"/>
</dbReference>
<comment type="subcellular location">
    <subcellularLocation>
        <location evidence="1">Mitochondrion</location>
    </subcellularLocation>
</comment>
<evidence type="ECO:0000256" key="1">
    <source>
        <dbReference type="ARBA" id="ARBA00004173"/>
    </source>
</evidence>
<accession>A0A7J7FEV0</accession>
<evidence type="ECO:0000256" key="4">
    <source>
        <dbReference type="ARBA" id="ARBA00022980"/>
    </source>
</evidence>
<organism evidence="8 9">
    <name type="scientific">Diceros bicornis minor</name>
    <name type="common">South-central black rhinoceros</name>
    <dbReference type="NCBI Taxonomy" id="77932"/>
    <lineage>
        <taxon>Eukaryota</taxon>
        <taxon>Metazoa</taxon>
        <taxon>Chordata</taxon>
        <taxon>Craniata</taxon>
        <taxon>Vertebrata</taxon>
        <taxon>Euteleostomi</taxon>
        <taxon>Mammalia</taxon>
        <taxon>Eutheria</taxon>
        <taxon>Laurasiatheria</taxon>
        <taxon>Perissodactyla</taxon>
        <taxon>Rhinocerotidae</taxon>
        <taxon>Diceros</taxon>
    </lineage>
</organism>
<proteinExistence type="inferred from homology"/>
<keyword evidence="4" id="KW-0689">Ribosomal protein</keyword>
<keyword evidence="9" id="KW-1185">Reference proteome</keyword>
<sequence length="149" mass="17286">TNTKLGPLHQAPDPCPQRDPCWEAAGQPWPLWELGRQIRDTHQRASLSTFWEIIPMTAEPLCERRRRLRVSDKARQGPQAEIPFEEGKRRAPLLKKWSLYKQWEHDMEKHTIRSMLEAQQEEAVKQDPSLFLLKGRAKLHAAGLQLPAP</sequence>
<dbReference type="GO" id="GO:0005762">
    <property type="term" value="C:mitochondrial large ribosomal subunit"/>
    <property type="evidence" value="ECO:0007669"/>
    <property type="project" value="InterPro"/>
</dbReference>
<dbReference type="AlphaFoldDB" id="A0A7J7FEV0"/>
<name>A0A7J7FEV0_DICBM</name>
<evidence type="ECO:0000313" key="8">
    <source>
        <dbReference type="EMBL" id="KAF5926549.1"/>
    </source>
</evidence>
<dbReference type="Proteomes" id="UP000551758">
    <property type="component" value="Unassembled WGS sequence"/>
</dbReference>
<gene>
    <name evidence="8" type="ORF">HPG69_001177</name>
</gene>
<evidence type="ECO:0000256" key="2">
    <source>
        <dbReference type="ARBA" id="ARBA00009360"/>
    </source>
</evidence>
<dbReference type="PANTHER" id="PTHR13359:SF2">
    <property type="entry name" value="LARGE RIBOSOMAL SUBUNIT PROTEIN ML40"/>
    <property type="match status" value="1"/>
</dbReference>
<feature type="non-terminal residue" evidence="8">
    <location>
        <position position="149"/>
    </location>
</feature>
<comment type="similarity">
    <text evidence="2">Belongs to the mitochondrion-specific ribosomal protein mL40 family.</text>
</comment>
<reference evidence="8 9" key="1">
    <citation type="journal article" date="2020" name="Mol. Biol. Evol.">
        <title>Interspecific Gene Flow and the Evolution of Specialization in Black and White Rhinoceros.</title>
        <authorList>
            <person name="Moodley Y."/>
            <person name="Westbury M.V."/>
            <person name="Russo I.M."/>
            <person name="Gopalakrishnan S."/>
            <person name="Rakotoarivelo A."/>
            <person name="Olsen R.A."/>
            <person name="Prost S."/>
            <person name="Tunstall T."/>
            <person name="Ryder O.A."/>
            <person name="Dalen L."/>
            <person name="Bruford M.W."/>
        </authorList>
    </citation>
    <scope>NUCLEOTIDE SEQUENCE [LARGE SCALE GENOMIC DNA]</scope>
    <source>
        <strain evidence="8">SBR-YM</strain>
        <tissue evidence="8">Skin</tissue>
    </source>
</reference>
<dbReference type="Pfam" id="PF09812">
    <property type="entry name" value="MRP-L28"/>
    <property type="match status" value="1"/>
</dbReference>
<keyword evidence="3" id="KW-0809">Transit peptide</keyword>
<evidence type="ECO:0000313" key="9">
    <source>
        <dbReference type="Proteomes" id="UP000551758"/>
    </source>
</evidence>
<dbReference type="Gene3D" id="6.10.250.3440">
    <property type="match status" value="1"/>
</dbReference>
<dbReference type="InterPro" id="IPR019192">
    <property type="entry name" value="Ribosomal_mL40"/>
</dbReference>
<dbReference type="EMBL" id="JACDTQ010000745">
    <property type="protein sequence ID" value="KAF5926549.1"/>
    <property type="molecule type" value="Genomic_DNA"/>
</dbReference>
<keyword evidence="5" id="KW-0496">Mitochondrion</keyword>
<evidence type="ECO:0000256" key="3">
    <source>
        <dbReference type="ARBA" id="ARBA00022946"/>
    </source>
</evidence>